<dbReference type="InterPro" id="IPR007497">
    <property type="entry name" value="SIMPL/DUF541"/>
</dbReference>
<accession>A0ABT6C417</accession>
<evidence type="ECO:0000313" key="1">
    <source>
        <dbReference type="EMBL" id="MDF8263701.1"/>
    </source>
</evidence>
<keyword evidence="2" id="KW-1185">Reference proteome</keyword>
<sequence length="205" mass="21553">MTAPDQSITVIGSGSAAGSPDVVRVVLAARAEARDVSVALETCQTAAQRLGATLREQGVRDADVRTLGVSVDTRWGPEAQPAGYEATHRLHVLWRDPSTVGSLLSAGAGAVGNAFRLESVQLAVEDPAALQDRARRAAYDDALRQARDLVDLAERDLGQVLAIDEPEQSNGPAPMARMAMAAGDGGVEVGQHTVQARLRVRWALG</sequence>
<dbReference type="Pfam" id="PF04402">
    <property type="entry name" value="SIMPL"/>
    <property type="match status" value="1"/>
</dbReference>
<dbReference type="InterPro" id="IPR052022">
    <property type="entry name" value="26kDa_periplasmic_antigen"/>
</dbReference>
<gene>
    <name evidence="1" type="ORF">P4R38_05535</name>
</gene>
<comment type="caution">
    <text evidence="1">The sequence shown here is derived from an EMBL/GenBank/DDBJ whole genome shotgun (WGS) entry which is preliminary data.</text>
</comment>
<dbReference type="Proteomes" id="UP001528912">
    <property type="component" value="Unassembled WGS sequence"/>
</dbReference>
<reference evidence="1 2" key="1">
    <citation type="submission" date="2023-03" db="EMBL/GenBank/DDBJ databases">
        <title>YIM 133296 draft genome.</title>
        <authorList>
            <person name="Xiong L."/>
        </authorList>
    </citation>
    <scope>NUCLEOTIDE SEQUENCE [LARGE SCALE GENOMIC DNA]</scope>
    <source>
        <strain evidence="1 2">YIM 133296</strain>
    </source>
</reference>
<name>A0ABT6C417_9MICO</name>
<dbReference type="RefSeq" id="WP_277191368.1">
    <property type="nucleotide sequence ID" value="NZ_JAROAV010000021.1"/>
</dbReference>
<dbReference type="PANTHER" id="PTHR34387">
    <property type="entry name" value="SLR1258 PROTEIN"/>
    <property type="match status" value="1"/>
</dbReference>
<dbReference type="PANTHER" id="PTHR34387:SF1">
    <property type="entry name" value="PERIPLASMIC IMMUNOGENIC PROTEIN"/>
    <property type="match status" value="1"/>
</dbReference>
<dbReference type="EMBL" id="JAROAV010000021">
    <property type="protein sequence ID" value="MDF8263701.1"/>
    <property type="molecule type" value="Genomic_DNA"/>
</dbReference>
<protein>
    <submittedName>
        <fullName evidence="1">SIMPL domain-containing protein</fullName>
    </submittedName>
</protein>
<dbReference type="Gene3D" id="3.30.110.170">
    <property type="entry name" value="Protein of unknown function (DUF541), domain 1"/>
    <property type="match status" value="1"/>
</dbReference>
<organism evidence="1 2">
    <name type="scientific">Luteipulveratus flavus</name>
    <dbReference type="NCBI Taxonomy" id="3031728"/>
    <lineage>
        <taxon>Bacteria</taxon>
        <taxon>Bacillati</taxon>
        <taxon>Actinomycetota</taxon>
        <taxon>Actinomycetes</taxon>
        <taxon>Micrococcales</taxon>
        <taxon>Dermacoccaceae</taxon>
        <taxon>Luteipulveratus</taxon>
    </lineage>
</organism>
<dbReference type="Gene3D" id="3.30.70.2970">
    <property type="entry name" value="Protein of unknown function (DUF541), domain 2"/>
    <property type="match status" value="1"/>
</dbReference>
<proteinExistence type="predicted"/>
<evidence type="ECO:0000313" key="2">
    <source>
        <dbReference type="Proteomes" id="UP001528912"/>
    </source>
</evidence>